<feature type="transmembrane region" description="Helical" evidence="1">
    <location>
        <begin position="498"/>
        <end position="518"/>
    </location>
</feature>
<dbReference type="PROSITE" id="PS51318">
    <property type="entry name" value="TAT"/>
    <property type="match status" value="1"/>
</dbReference>
<evidence type="ECO:0000313" key="4">
    <source>
        <dbReference type="Proteomes" id="UP001596470"/>
    </source>
</evidence>
<keyword evidence="1" id="KW-0472">Membrane</keyword>
<dbReference type="Proteomes" id="UP001596470">
    <property type="component" value="Unassembled WGS sequence"/>
</dbReference>
<evidence type="ECO:0000256" key="2">
    <source>
        <dbReference type="SAM" id="SignalP"/>
    </source>
</evidence>
<proteinExistence type="predicted"/>
<feature type="chain" id="PRO_5045771690" description="LPXTG-motif cell wall anchor domain-containing protein" evidence="2">
    <location>
        <begin position="35"/>
        <end position="531"/>
    </location>
</feature>
<evidence type="ECO:0000256" key="1">
    <source>
        <dbReference type="SAM" id="Phobius"/>
    </source>
</evidence>
<dbReference type="RefSeq" id="WP_382346603.1">
    <property type="nucleotide sequence ID" value="NZ_JBHMBP010000001.1"/>
</dbReference>
<evidence type="ECO:0008006" key="5">
    <source>
        <dbReference type="Google" id="ProtNLM"/>
    </source>
</evidence>
<feature type="signal peptide" evidence="2">
    <location>
        <begin position="1"/>
        <end position="34"/>
    </location>
</feature>
<keyword evidence="1" id="KW-0812">Transmembrane</keyword>
<organism evidence="3 4">
    <name type="scientific">Glycomyces mayteni</name>
    <dbReference type="NCBI Taxonomy" id="543887"/>
    <lineage>
        <taxon>Bacteria</taxon>
        <taxon>Bacillati</taxon>
        <taxon>Actinomycetota</taxon>
        <taxon>Actinomycetes</taxon>
        <taxon>Glycomycetales</taxon>
        <taxon>Glycomycetaceae</taxon>
        <taxon>Glycomyces</taxon>
    </lineage>
</organism>
<dbReference type="InterPro" id="IPR006311">
    <property type="entry name" value="TAT_signal"/>
</dbReference>
<keyword evidence="1" id="KW-1133">Transmembrane helix</keyword>
<keyword evidence="4" id="KW-1185">Reference proteome</keyword>
<dbReference type="EMBL" id="JBHSYS010000003">
    <property type="protein sequence ID" value="MFC6958236.1"/>
    <property type="molecule type" value="Genomic_DNA"/>
</dbReference>
<accession>A0ABW2DAH4</accession>
<name>A0ABW2DAH4_9ACTN</name>
<reference evidence="4" key="1">
    <citation type="journal article" date="2019" name="Int. J. Syst. Evol. Microbiol.">
        <title>The Global Catalogue of Microorganisms (GCM) 10K type strain sequencing project: providing services to taxonomists for standard genome sequencing and annotation.</title>
        <authorList>
            <consortium name="The Broad Institute Genomics Platform"/>
            <consortium name="The Broad Institute Genome Sequencing Center for Infectious Disease"/>
            <person name="Wu L."/>
            <person name="Ma J."/>
        </authorList>
    </citation>
    <scope>NUCLEOTIDE SEQUENCE [LARGE SCALE GENOMIC DNA]</scope>
    <source>
        <strain evidence="4">KACC 12634</strain>
    </source>
</reference>
<sequence>MNAPSPRARRTARLAATAGAAALGAGLFALPAFAQAPVPVDVVHPSSHLITADGSELEGSLTVVFGEDFAEGEHDVTAVFDLAPSTGVVYWADSNPSYGGCGPDATSGLLHCAAEDADRTVDFSYMYAAEPEAAAGEYPYTITIAVDGETVLTVDETMGVVAPQSGSPFLHGDLFFEDVEPGSSADVRPEFLQDAALPSDTAALVVTVRGSEYVSYGLAWPRAEYDNCIPADSAPEAVCVVTDFEDLPGTAFVFRDSLWLDVDAAAPGPMNLCGCSYSVEAIDEGTLDDRFGGVFWDEGGDLFGLMAAGDPESEFSDPYNGYLDIRTAEHPYDLALTDRTVKGAEGDEVTVTIPVQNLGTADAPTVFDGPGSYALVGDLPAGTRLVGVEGPDDGWFCGDDGESYPGDAAEYVDVSMPQVDADGADFVCLFHRIDAGATLDVELTVEITDGSARGAGSLTVAALGSADYPGDLDADQGNNTAALRLDGSGALPKTGSPLTWVLTGAAAALVVGIALYVATTRRRRGTGDAAE</sequence>
<protein>
    <recommendedName>
        <fullName evidence="5">LPXTG-motif cell wall anchor domain-containing protein</fullName>
    </recommendedName>
</protein>
<keyword evidence="2" id="KW-0732">Signal</keyword>
<comment type="caution">
    <text evidence="3">The sequence shown here is derived from an EMBL/GenBank/DDBJ whole genome shotgun (WGS) entry which is preliminary data.</text>
</comment>
<gene>
    <name evidence="3" type="ORF">ACFQS3_13610</name>
</gene>
<evidence type="ECO:0000313" key="3">
    <source>
        <dbReference type="EMBL" id="MFC6958236.1"/>
    </source>
</evidence>